<name>C0EN81_NEIFL</name>
<sequence>MLKQPMKRWKHWARIQPPSGGWCVETKSKSTVWVGMSQPPSGGWCVETIAY</sequence>
<dbReference type="Proteomes" id="UP000004457">
    <property type="component" value="Unassembled WGS sequence"/>
</dbReference>
<dbReference type="AlphaFoldDB" id="C0EN81"/>
<accession>C0EN81</accession>
<protein>
    <submittedName>
        <fullName evidence="1">Uncharacterized protein</fullName>
    </submittedName>
</protein>
<evidence type="ECO:0000313" key="2">
    <source>
        <dbReference type="Proteomes" id="UP000004457"/>
    </source>
</evidence>
<keyword evidence="2" id="KW-1185">Reference proteome</keyword>
<comment type="caution">
    <text evidence="1">The sequence shown here is derived from an EMBL/GenBank/DDBJ whole genome shotgun (WGS) entry which is preliminary data.</text>
</comment>
<reference evidence="1 2" key="1">
    <citation type="submission" date="2009-01" db="EMBL/GenBank/DDBJ databases">
        <authorList>
            <person name="Fulton L."/>
            <person name="Clifton S."/>
            <person name="Chinwalla A.T."/>
            <person name="Mitreva M."/>
            <person name="Sodergren E."/>
            <person name="Weinstock G."/>
            <person name="Clifton S."/>
            <person name="Dooling D.J."/>
            <person name="Fulton B."/>
            <person name="Minx P."/>
            <person name="Pepin K.H."/>
            <person name="Johnson M."/>
            <person name="Bhonagiri V."/>
            <person name="Nash W.E."/>
            <person name="Mardis E.R."/>
            <person name="Wilson R.K."/>
        </authorList>
    </citation>
    <scope>NUCLEOTIDE SEQUENCE [LARGE SCALE GENOMIC DNA]</scope>
    <source>
        <strain evidence="1 2">NRL30031/H210</strain>
    </source>
</reference>
<dbReference type="EMBL" id="ACEN01000066">
    <property type="protein sequence ID" value="EEG33485.1"/>
    <property type="molecule type" value="Genomic_DNA"/>
</dbReference>
<proteinExistence type="predicted"/>
<gene>
    <name evidence="1" type="ORF">NEIFLAOT_01414</name>
</gene>
<evidence type="ECO:0000313" key="1">
    <source>
        <dbReference type="EMBL" id="EEG33485.1"/>
    </source>
</evidence>
<organism evidence="1 2">
    <name type="scientific">Neisseria flavescens NRL30031/H210</name>
    <dbReference type="NCBI Taxonomy" id="546264"/>
    <lineage>
        <taxon>Bacteria</taxon>
        <taxon>Pseudomonadati</taxon>
        <taxon>Pseudomonadota</taxon>
        <taxon>Betaproteobacteria</taxon>
        <taxon>Neisseriales</taxon>
        <taxon>Neisseriaceae</taxon>
        <taxon>Neisseria</taxon>
    </lineage>
</organism>